<dbReference type="Pfam" id="PF18210">
    <property type="entry name" value="Knl1_RWD_C"/>
    <property type="match status" value="1"/>
</dbReference>
<evidence type="ECO:0000313" key="3">
    <source>
        <dbReference type="EMBL" id="CAI0459433.1"/>
    </source>
</evidence>
<reference evidence="3" key="1">
    <citation type="submission" date="2022-08" db="EMBL/GenBank/DDBJ databases">
        <authorList>
            <person name="Gutierrez-Valencia J."/>
        </authorList>
    </citation>
    <scope>NUCLEOTIDE SEQUENCE</scope>
</reference>
<comment type="caution">
    <text evidence="3">The sequence shown here is derived from an EMBL/GenBank/DDBJ whole genome shotgun (WGS) entry which is preliminary data.</text>
</comment>
<dbReference type="PANTHER" id="PTHR35707:SF1">
    <property type="entry name" value="SPC7 KINETOCHORE PROTEIN DOMAIN-CONTAINING PROTEIN"/>
    <property type="match status" value="1"/>
</dbReference>
<dbReference type="InterPro" id="IPR040850">
    <property type="entry name" value="Knl1_RWD_C"/>
</dbReference>
<sequence length="571" mass="63571">MASGPRTTERLCDSETDEQNFAQRKKRLRSVSFAEVEITSVYVFERDESNETPPADGASTKNQTPEPENEVLGFFKELADGNDDLGKSTFCGGEAEEEEVEDPSARKSFLQPMESPGSSIFDSATRLVGAESGDLKTPTKVRFGFGEKNPSSLGTPSNPGSLMKFTMAKRCSVDLSLIDMLQDILDHQQNVKIRQMFLSQIQQKICDRASKKMPDRTAEMRNLICKLVFERARVQKRKQMLSIAVQESQMLKSSEVLCLPVPSLHIKDKVPSEKLVALRHEFEALEGKLNTSTQHFRIQDLANKNGAVSIVLNYLDLLSQRLTITGARTPSLLVSTELNEANIMKKFTNMDACAAFAYVLNAEATMKYVGSRSLAQETRMACSLLHNLLDVVQELQKARIESINFVDATFASVSGNSPLFYSFFLALYCHVSICFGNCGVYPSDIIPHSIQVSRTKKSNSEALSAQAKAAVDNLRAGCFRILGLCRCISQAMKASGKKECTWGEFWVKIGTGLWSASHLSNHDVEPPPFQPFDAKFKWYVETEEALPFWVSRALETEEAPERQKPLNFGSV</sequence>
<feature type="domain" description="Knl1 C-terminal RWD" evidence="2">
    <location>
        <begin position="270"/>
        <end position="391"/>
    </location>
</feature>
<keyword evidence="4" id="KW-1185">Reference proteome</keyword>
<feature type="region of interest" description="Disordered" evidence="1">
    <location>
        <begin position="139"/>
        <end position="158"/>
    </location>
</feature>
<feature type="region of interest" description="Disordered" evidence="1">
    <location>
        <begin position="44"/>
        <end position="70"/>
    </location>
</feature>
<name>A0AAV0NL99_9ROSI</name>
<evidence type="ECO:0000313" key="4">
    <source>
        <dbReference type="Proteomes" id="UP001154282"/>
    </source>
</evidence>
<protein>
    <recommendedName>
        <fullName evidence="2">Knl1 C-terminal RWD domain-containing protein</fullName>
    </recommendedName>
</protein>
<feature type="region of interest" description="Disordered" evidence="1">
    <location>
        <begin position="1"/>
        <end position="25"/>
    </location>
</feature>
<organism evidence="3 4">
    <name type="scientific">Linum tenue</name>
    <dbReference type="NCBI Taxonomy" id="586396"/>
    <lineage>
        <taxon>Eukaryota</taxon>
        <taxon>Viridiplantae</taxon>
        <taxon>Streptophyta</taxon>
        <taxon>Embryophyta</taxon>
        <taxon>Tracheophyta</taxon>
        <taxon>Spermatophyta</taxon>
        <taxon>Magnoliopsida</taxon>
        <taxon>eudicotyledons</taxon>
        <taxon>Gunneridae</taxon>
        <taxon>Pentapetalae</taxon>
        <taxon>rosids</taxon>
        <taxon>fabids</taxon>
        <taxon>Malpighiales</taxon>
        <taxon>Linaceae</taxon>
        <taxon>Linum</taxon>
    </lineage>
</organism>
<dbReference type="AlphaFoldDB" id="A0AAV0NL99"/>
<evidence type="ECO:0000256" key="1">
    <source>
        <dbReference type="SAM" id="MobiDB-lite"/>
    </source>
</evidence>
<gene>
    <name evidence="3" type="ORF">LITE_LOCUS34000</name>
</gene>
<feature type="compositionally biased region" description="Polar residues" evidence="1">
    <location>
        <begin position="149"/>
        <end position="158"/>
    </location>
</feature>
<dbReference type="EMBL" id="CAMGYJ010000008">
    <property type="protein sequence ID" value="CAI0459433.1"/>
    <property type="molecule type" value="Genomic_DNA"/>
</dbReference>
<proteinExistence type="predicted"/>
<evidence type="ECO:0000259" key="2">
    <source>
        <dbReference type="Pfam" id="PF18210"/>
    </source>
</evidence>
<dbReference type="PANTHER" id="PTHR35707">
    <property type="entry name" value="OS06G0608100 PROTEIN"/>
    <property type="match status" value="1"/>
</dbReference>
<dbReference type="Proteomes" id="UP001154282">
    <property type="component" value="Unassembled WGS sequence"/>
</dbReference>
<accession>A0AAV0NL99</accession>